<protein>
    <submittedName>
        <fullName evidence="2">Uncharacterized protein</fullName>
    </submittedName>
</protein>
<evidence type="ECO:0000256" key="1">
    <source>
        <dbReference type="SAM" id="MobiDB-lite"/>
    </source>
</evidence>
<accession>A0A9Q3HLE7</accession>
<evidence type="ECO:0000313" key="2">
    <source>
        <dbReference type="EMBL" id="MBW0509771.1"/>
    </source>
</evidence>
<proteinExistence type="predicted"/>
<sequence>MFPGIGRVGKLFRPARSAEDGEHFALGGKLDPPITSASRDIHGNPRRILYGESSEQPARLTPHNPIDVPDQATRSLKGLKPDRKADIAGHTILHHFFFKAQRSLGDLNKLEINNLDQFIAYYNAAETALEEEIILRKGFEFNMRLELDDEEMSEFLSTYEKIFFHLPQPLELNLEAQAQASLTDLSAVLERVADDYRESYGDTVLLAFKLLDRLRNNAITVASRPRQIKQLNQIPGRIDFVLPPTNALDLSSKLNVQALEKAFQNDARFKKIFLRLQKSTTEPRDLVQFKSEIQRVIEATLKTNQKTDATDKTISANLLAYVYQARKSQFSTIKIAEAEEKYLYPRLHELVQGDHLLEINQKRLRVEFRAVHTAHRLSCHILVRSMPFPLQHSKKLPGSTSRIRALWISAYAYRN</sequence>
<evidence type="ECO:0000313" key="3">
    <source>
        <dbReference type="Proteomes" id="UP000765509"/>
    </source>
</evidence>
<keyword evidence="3" id="KW-1185">Reference proteome</keyword>
<gene>
    <name evidence="2" type="ORF">O181_049486</name>
</gene>
<organism evidence="2 3">
    <name type="scientific">Austropuccinia psidii MF-1</name>
    <dbReference type="NCBI Taxonomy" id="1389203"/>
    <lineage>
        <taxon>Eukaryota</taxon>
        <taxon>Fungi</taxon>
        <taxon>Dikarya</taxon>
        <taxon>Basidiomycota</taxon>
        <taxon>Pucciniomycotina</taxon>
        <taxon>Pucciniomycetes</taxon>
        <taxon>Pucciniales</taxon>
        <taxon>Sphaerophragmiaceae</taxon>
        <taxon>Austropuccinia</taxon>
    </lineage>
</organism>
<feature type="region of interest" description="Disordered" evidence="1">
    <location>
        <begin position="54"/>
        <end position="73"/>
    </location>
</feature>
<dbReference type="EMBL" id="AVOT02021141">
    <property type="protein sequence ID" value="MBW0509771.1"/>
    <property type="molecule type" value="Genomic_DNA"/>
</dbReference>
<dbReference type="AlphaFoldDB" id="A0A9Q3HLE7"/>
<name>A0A9Q3HLE7_9BASI</name>
<reference evidence="2" key="1">
    <citation type="submission" date="2021-03" db="EMBL/GenBank/DDBJ databases">
        <title>Draft genome sequence of rust myrtle Austropuccinia psidii MF-1, a brazilian biotype.</title>
        <authorList>
            <person name="Quecine M.C."/>
            <person name="Pachon D.M.R."/>
            <person name="Bonatelli M.L."/>
            <person name="Correr F.H."/>
            <person name="Franceschini L.M."/>
            <person name="Leite T.F."/>
            <person name="Margarido G.R.A."/>
            <person name="Almeida C.A."/>
            <person name="Ferrarezi J.A."/>
            <person name="Labate C.A."/>
        </authorList>
    </citation>
    <scope>NUCLEOTIDE SEQUENCE</scope>
    <source>
        <strain evidence="2">MF-1</strain>
    </source>
</reference>
<dbReference type="Proteomes" id="UP000765509">
    <property type="component" value="Unassembled WGS sequence"/>
</dbReference>
<feature type="region of interest" description="Disordered" evidence="1">
    <location>
        <begin position="23"/>
        <end position="42"/>
    </location>
</feature>
<comment type="caution">
    <text evidence="2">The sequence shown here is derived from an EMBL/GenBank/DDBJ whole genome shotgun (WGS) entry which is preliminary data.</text>
</comment>